<dbReference type="EMBL" id="FRDM01000061">
    <property type="protein sequence ID" value="SHN88828.1"/>
    <property type="molecule type" value="Genomic_DNA"/>
</dbReference>
<dbReference type="AlphaFoldDB" id="A0A1M7V0T4"/>
<protein>
    <submittedName>
        <fullName evidence="2">Uncharacterized protein</fullName>
    </submittedName>
</protein>
<evidence type="ECO:0000313" key="3">
    <source>
        <dbReference type="Proteomes" id="UP000184428"/>
    </source>
</evidence>
<keyword evidence="1" id="KW-1133">Transmembrane helix</keyword>
<accession>A0A1M7V0T4</accession>
<evidence type="ECO:0000313" key="2">
    <source>
        <dbReference type="EMBL" id="SHN88828.1"/>
    </source>
</evidence>
<gene>
    <name evidence="2" type="ORF">SAMN05660350_04818</name>
</gene>
<reference evidence="2 3" key="1">
    <citation type="submission" date="2016-12" db="EMBL/GenBank/DDBJ databases">
        <authorList>
            <person name="Song W.-J."/>
            <person name="Kurnit D.M."/>
        </authorList>
    </citation>
    <scope>NUCLEOTIDE SEQUENCE [LARGE SCALE GENOMIC DNA]</scope>
    <source>
        <strain evidence="2 3">DSM 43162</strain>
    </source>
</reference>
<sequence>MIQLYTTLMSLMVAGKSMLDERVRALRGEDAERGAITLETVVIAAGLLAAALALIAVIVAAVTGRMGAIV</sequence>
<keyword evidence="1" id="KW-0472">Membrane</keyword>
<dbReference type="RefSeq" id="WP_072921158.1">
    <property type="nucleotide sequence ID" value="NZ_FRDM01000061.1"/>
</dbReference>
<feature type="transmembrane region" description="Helical" evidence="1">
    <location>
        <begin position="41"/>
        <end position="62"/>
    </location>
</feature>
<name>A0A1M7V0T4_9ACTN</name>
<evidence type="ECO:0000256" key="1">
    <source>
        <dbReference type="SAM" id="Phobius"/>
    </source>
</evidence>
<keyword evidence="1" id="KW-0812">Transmembrane</keyword>
<organism evidence="2 3">
    <name type="scientific">Geodermatophilus obscurus</name>
    <dbReference type="NCBI Taxonomy" id="1861"/>
    <lineage>
        <taxon>Bacteria</taxon>
        <taxon>Bacillati</taxon>
        <taxon>Actinomycetota</taxon>
        <taxon>Actinomycetes</taxon>
        <taxon>Geodermatophilales</taxon>
        <taxon>Geodermatophilaceae</taxon>
        <taxon>Geodermatophilus</taxon>
    </lineage>
</organism>
<dbReference type="Proteomes" id="UP000184428">
    <property type="component" value="Unassembled WGS sequence"/>
</dbReference>
<proteinExistence type="predicted"/>